<dbReference type="EMBL" id="MN740373">
    <property type="protein sequence ID" value="QHU03280.1"/>
    <property type="molecule type" value="Genomic_DNA"/>
</dbReference>
<evidence type="ECO:0000313" key="1">
    <source>
        <dbReference type="EMBL" id="QHU03280.1"/>
    </source>
</evidence>
<protein>
    <submittedName>
        <fullName evidence="1">Uncharacterized protein</fullName>
    </submittedName>
</protein>
<name>A0A6C0JEM6_9ZZZZ</name>
<dbReference type="AlphaFoldDB" id="A0A6C0JEM6"/>
<reference evidence="1" key="1">
    <citation type="journal article" date="2020" name="Nature">
        <title>Giant virus diversity and host interactions through global metagenomics.</title>
        <authorList>
            <person name="Schulz F."/>
            <person name="Roux S."/>
            <person name="Paez-Espino D."/>
            <person name="Jungbluth S."/>
            <person name="Walsh D.A."/>
            <person name="Denef V.J."/>
            <person name="McMahon K.D."/>
            <person name="Konstantinidis K.T."/>
            <person name="Eloe-Fadrosh E.A."/>
            <person name="Kyrpides N.C."/>
            <person name="Woyke T."/>
        </authorList>
    </citation>
    <scope>NUCLEOTIDE SEQUENCE</scope>
    <source>
        <strain evidence="1">GVMAG-M-3300026093-6</strain>
    </source>
</reference>
<accession>A0A6C0JEM6</accession>
<organism evidence="1">
    <name type="scientific">viral metagenome</name>
    <dbReference type="NCBI Taxonomy" id="1070528"/>
    <lineage>
        <taxon>unclassified sequences</taxon>
        <taxon>metagenomes</taxon>
        <taxon>organismal metagenomes</taxon>
    </lineage>
</organism>
<sequence>MFITDYRGNIYLFANLCLNILYKKLPSYAYFESDSELDILYWNKFTNKESMIILNNILNRYKNDRYIYNIVKRDKFVSYKNKLLKLVLLINKFDI</sequence>
<proteinExistence type="predicted"/>